<dbReference type="CDD" id="cd09917">
    <property type="entry name" value="F-box_SF"/>
    <property type="match status" value="1"/>
</dbReference>
<feature type="compositionally biased region" description="Basic residues" evidence="1">
    <location>
        <begin position="544"/>
        <end position="553"/>
    </location>
</feature>
<organism evidence="3 4">
    <name type="scientific">Apophysomyces ossiformis</name>
    <dbReference type="NCBI Taxonomy" id="679940"/>
    <lineage>
        <taxon>Eukaryota</taxon>
        <taxon>Fungi</taxon>
        <taxon>Fungi incertae sedis</taxon>
        <taxon>Mucoromycota</taxon>
        <taxon>Mucoromycotina</taxon>
        <taxon>Mucoromycetes</taxon>
        <taxon>Mucorales</taxon>
        <taxon>Mucorineae</taxon>
        <taxon>Mucoraceae</taxon>
        <taxon>Apophysomyces</taxon>
    </lineage>
</organism>
<dbReference type="AlphaFoldDB" id="A0A8H7EUM9"/>
<dbReference type="InterPro" id="IPR036047">
    <property type="entry name" value="F-box-like_dom_sf"/>
</dbReference>
<dbReference type="EMBL" id="JABAYA010000037">
    <property type="protein sequence ID" value="KAF7728424.1"/>
    <property type="molecule type" value="Genomic_DNA"/>
</dbReference>
<feature type="domain" description="F-box" evidence="2">
    <location>
        <begin position="21"/>
        <end position="66"/>
    </location>
</feature>
<proteinExistence type="predicted"/>
<gene>
    <name evidence="3" type="ORF">EC973_006102</name>
</gene>
<dbReference type="InterPro" id="IPR001810">
    <property type="entry name" value="F-box_dom"/>
</dbReference>
<evidence type="ECO:0000313" key="3">
    <source>
        <dbReference type="EMBL" id="KAF7728424.1"/>
    </source>
</evidence>
<feature type="region of interest" description="Disordered" evidence="1">
    <location>
        <begin position="544"/>
        <end position="563"/>
    </location>
</feature>
<evidence type="ECO:0000256" key="1">
    <source>
        <dbReference type="SAM" id="MobiDB-lite"/>
    </source>
</evidence>
<dbReference type="Pfam" id="PF12937">
    <property type="entry name" value="F-box-like"/>
    <property type="match status" value="1"/>
</dbReference>
<dbReference type="OrthoDB" id="2384815at2759"/>
<evidence type="ECO:0000313" key="4">
    <source>
        <dbReference type="Proteomes" id="UP000605846"/>
    </source>
</evidence>
<dbReference type="InterPro" id="IPR032675">
    <property type="entry name" value="LRR_dom_sf"/>
</dbReference>
<dbReference type="Proteomes" id="UP000605846">
    <property type="component" value="Unassembled WGS sequence"/>
</dbReference>
<comment type="caution">
    <text evidence="3">The sequence shown here is derived from an EMBL/GenBank/DDBJ whole genome shotgun (WGS) entry which is preliminary data.</text>
</comment>
<feature type="compositionally biased region" description="Basic and acidic residues" evidence="1">
    <location>
        <begin position="554"/>
        <end position="563"/>
    </location>
</feature>
<dbReference type="Gene3D" id="1.20.1280.50">
    <property type="match status" value="1"/>
</dbReference>
<dbReference type="SUPFAM" id="SSF52047">
    <property type="entry name" value="RNI-like"/>
    <property type="match status" value="1"/>
</dbReference>
<dbReference type="SUPFAM" id="SSF81383">
    <property type="entry name" value="F-box domain"/>
    <property type="match status" value="1"/>
</dbReference>
<dbReference type="Gene3D" id="3.80.10.10">
    <property type="entry name" value="Ribonuclease Inhibitor"/>
    <property type="match status" value="1"/>
</dbReference>
<dbReference type="PROSITE" id="PS50181">
    <property type="entry name" value="FBOX"/>
    <property type="match status" value="1"/>
</dbReference>
<keyword evidence="4" id="KW-1185">Reference proteome</keyword>
<accession>A0A8H7EUM9</accession>
<sequence length="590" mass="67207">MFDFLCARSIRHWSGFREKSDDPLCRFPREVLQNITGRLSQKTLCTLTCVSRAWHVVIIPELYNTISITKEVQTRRFLNLLSNPSRAEQLLYYVRKLELASLSEQHILPLARTCPSLVEFSVASPIGEDLVPQLQAFENIRKISLHLTISKWPPLSMGGLDAKITRLSLHARQVKEWVRLLPKLPCIEGLNIACPPSFTTCADDKFSFSELEIIHERFPHLCSLGMDGVCLQGDIPEHVSPCFTLQSLTFVPGGGSLQWGNYFARKYTNLETLNVSRSLTGDDHAQIETIPLALSCRKLKYLSMNLHPDVYRTFLGLLQEMSSPLTSVCLDSSWDDPSAFSILHGFQKTLSAVSIRVDSGAPLDKLMEYLTRCPSLVNLHLDCRRTPVSVDWLLNQLPHLERLSIIGSNVGVSKTYLAGNKYLSLKHLSMEGEDIEDAVYCFLSAMCPRLSSLYCTYRNPREESRHLCYLNPGLKSLYVHYIQYTENCPADSCFGPKRGPMFKLVRTDSSGPMQKASRATESLSIEDDVRWYCDGMDVTERFRRPTRLGHSKKKSEEKDIEHRDRHNHATVLIRCHYVERIQLNSLTLYN</sequence>
<evidence type="ECO:0000259" key="2">
    <source>
        <dbReference type="PROSITE" id="PS50181"/>
    </source>
</evidence>
<name>A0A8H7EUM9_9FUNG</name>
<protein>
    <recommendedName>
        <fullName evidence="2">F-box domain-containing protein</fullName>
    </recommendedName>
</protein>
<reference evidence="3" key="1">
    <citation type="submission" date="2020-01" db="EMBL/GenBank/DDBJ databases">
        <title>Genome Sequencing of Three Apophysomyces-Like Fungal Strains Confirms a Novel Fungal Genus in the Mucoromycota with divergent Burkholderia-like Endosymbiotic Bacteria.</title>
        <authorList>
            <person name="Stajich J.E."/>
            <person name="Macias A.M."/>
            <person name="Carter-House D."/>
            <person name="Lovett B."/>
            <person name="Kasson L.R."/>
            <person name="Berry K."/>
            <person name="Grigoriev I."/>
            <person name="Chang Y."/>
            <person name="Spatafora J."/>
            <person name="Kasson M.T."/>
        </authorList>
    </citation>
    <scope>NUCLEOTIDE SEQUENCE</scope>
    <source>
        <strain evidence="3">NRRL A-21654</strain>
    </source>
</reference>